<dbReference type="InterPro" id="IPR049278">
    <property type="entry name" value="MS_channel_C"/>
</dbReference>
<proteinExistence type="inferred from homology"/>
<dbReference type="InterPro" id="IPR010920">
    <property type="entry name" value="LSM_dom_sf"/>
</dbReference>
<evidence type="ECO:0000256" key="2">
    <source>
        <dbReference type="ARBA" id="ARBA00008017"/>
    </source>
</evidence>
<dbReference type="GO" id="GO:0008381">
    <property type="term" value="F:mechanosensitive monoatomic ion channel activity"/>
    <property type="evidence" value="ECO:0007669"/>
    <property type="project" value="InterPro"/>
</dbReference>
<sequence length="349" mass="39100">MAVIETATVQSLIQHEYFHFLLILISFLLLARIVHFILVKYMRGLAARTKTDIDDIILEILTKPLSIFIVFAGLYFALKSLSDLEKYSAEIGGIFFVGSILLLSLIVSRILGVLVSHWLKVQKKYEKMPKLMSHVVAIVIYLMAFLMILDHFEIEISPLLVGYGLGGIAVALALQNTLSNLFAGLHIISDRPINFGDYIEVEGGTSGFVEDVGWRSTRIRTLPNTLVIIPNSKLAESVITNYSLPVLEMSAVIQCGVAYGSDLEKVEKVTIDVATQILETVPGAVKTFEPFIRYHTFGDSNINFSIILRVEEPAAKYIVIHEFIKALKARYDKEGIEISWPVRKVYYGK</sequence>
<evidence type="ECO:0000256" key="4">
    <source>
        <dbReference type="ARBA" id="ARBA00022692"/>
    </source>
</evidence>
<dbReference type="Pfam" id="PF21088">
    <property type="entry name" value="MS_channel_1st"/>
    <property type="match status" value="1"/>
</dbReference>
<reference evidence="11" key="1">
    <citation type="submission" date="2020-06" db="EMBL/GenBank/DDBJ databases">
        <title>Unique genomic features of the anaerobic methanotrophic archaea.</title>
        <authorList>
            <person name="Chadwick G.L."/>
            <person name="Skennerton C.T."/>
            <person name="Laso-Perez R."/>
            <person name="Leu A.O."/>
            <person name="Speth D.R."/>
            <person name="Yu H."/>
            <person name="Morgan-Lang C."/>
            <person name="Hatzenpichler R."/>
            <person name="Goudeau D."/>
            <person name="Malmstrom R."/>
            <person name="Brazelton W.J."/>
            <person name="Woyke T."/>
            <person name="Hallam S.J."/>
            <person name="Tyson G.W."/>
            <person name="Wegener G."/>
            <person name="Boetius A."/>
            <person name="Orphan V."/>
        </authorList>
    </citation>
    <scope>NUCLEOTIDE SEQUENCE</scope>
</reference>
<dbReference type="InterPro" id="IPR045275">
    <property type="entry name" value="MscS_archaea/bacteria_type"/>
</dbReference>
<evidence type="ECO:0000256" key="6">
    <source>
        <dbReference type="ARBA" id="ARBA00023136"/>
    </source>
</evidence>
<feature type="transmembrane region" description="Helical" evidence="7">
    <location>
        <begin position="161"/>
        <end position="183"/>
    </location>
</feature>
<keyword evidence="6 7" id="KW-0472">Membrane</keyword>
<dbReference type="InterPro" id="IPR011066">
    <property type="entry name" value="MscS_channel_C_sf"/>
</dbReference>
<dbReference type="InterPro" id="IPR023408">
    <property type="entry name" value="MscS_beta-dom_sf"/>
</dbReference>
<dbReference type="InterPro" id="IPR011014">
    <property type="entry name" value="MscS_channel_TM-2"/>
</dbReference>
<feature type="domain" description="Mechanosensitive ion channel MscS C-terminal" evidence="9">
    <location>
        <begin position="252"/>
        <end position="338"/>
    </location>
</feature>
<gene>
    <name evidence="11" type="ORF">MBLPMMNE_00004</name>
</gene>
<dbReference type="InterPro" id="IPR006685">
    <property type="entry name" value="MscS_channel_2nd"/>
</dbReference>
<feature type="domain" description="Mechanosensitive ion channel MscS" evidence="8">
    <location>
        <begin position="176"/>
        <end position="243"/>
    </location>
</feature>
<feature type="transmembrane region" description="Helical" evidence="7">
    <location>
        <begin position="17"/>
        <end position="39"/>
    </location>
</feature>
<evidence type="ECO:0000259" key="8">
    <source>
        <dbReference type="Pfam" id="PF00924"/>
    </source>
</evidence>
<dbReference type="PANTHER" id="PTHR30221">
    <property type="entry name" value="SMALL-CONDUCTANCE MECHANOSENSITIVE CHANNEL"/>
    <property type="match status" value="1"/>
</dbReference>
<dbReference type="SUPFAM" id="SSF82861">
    <property type="entry name" value="Mechanosensitive channel protein MscS (YggB), transmembrane region"/>
    <property type="match status" value="1"/>
</dbReference>
<accession>A0A7G9YX65</accession>
<evidence type="ECO:0000259" key="9">
    <source>
        <dbReference type="Pfam" id="PF21082"/>
    </source>
</evidence>
<dbReference type="AlphaFoldDB" id="A0A7G9YX65"/>
<name>A0A7G9YX65_9EURY</name>
<feature type="domain" description="Mechanosensitive ion channel transmembrane helices 2/3" evidence="10">
    <location>
        <begin position="136"/>
        <end position="175"/>
    </location>
</feature>
<dbReference type="Gene3D" id="3.30.70.100">
    <property type="match status" value="1"/>
</dbReference>
<dbReference type="SUPFAM" id="SSF50182">
    <property type="entry name" value="Sm-like ribonucleoproteins"/>
    <property type="match status" value="1"/>
</dbReference>
<dbReference type="PANTHER" id="PTHR30221:SF1">
    <property type="entry name" value="SMALL-CONDUCTANCE MECHANOSENSITIVE CHANNEL"/>
    <property type="match status" value="1"/>
</dbReference>
<protein>
    <submittedName>
        <fullName evidence="11">Large-conductance mechanosensitive channel MscMJLR</fullName>
    </submittedName>
</protein>
<feature type="transmembrane region" description="Helical" evidence="7">
    <location>
        <begin position="60"/>
        <end position="78"/>
    </location>
</feature>
<dbReference type="Gene3D" id="1.10.287.1260">
    <property type="match status" value="1"/>
</dbReference>
<evidence type="ECO:0000256" key="3">
    <source>
        <dbReference type="ARBA" id="ARBA00022475"/>
    </source>
</evidence>
<dbReference type="SUPFAM" id="SSF82689">
    <property type="entry name" value="Mechanosensitive channel protein MscS (YggB), C-terminal domain"/>
    <property type="match status" value="1"/>
</dbReference>
<comment type="subcellular location">
    <subcellularLocation>
        <location evidence="1">Cell membrane</location>
        <topology evidence="1">Multi-pass membrane protein</topology>
    </subcellularLocation>
</comment>
<evidence type="ECO:0000256" key="5">
    <source>
        <dbReference type="ARBA" id="ARBA00022989"/>
    </source>
</evidence>
<keyword evidence="3" id="KW-1003">Cell membrane</keyword>
<feature type="transmembrane region" description="Helical" evidence="7">
    <location>
        <begin position="93"/>
        <end position="119"/>
    </location>
</feature>
<comment type="similarity">
    <text evidence="2">Belongs to the MscS (TC 1.A.23) family.</text>
</comment>
<organism evidence="11">
    <name type="scientific">Candidatus Methanophagaceae archaeon ANME-1 ERB6</name>
    <dbReference type="NCBI Taxonomy" id="2759912"/>
    <lineage>
        <taxon>Archaea</taxon>
        <taxon>Methanobacteriati</taxon>
        <taxon>Methanobacteriota</taxon>
        <taxon>Stenosarchaea group</taxon>
        <taxon>Methanomicrobia</taxon>
        <taxon>Candidatus Methanophagales</taxon>
        <taxon>Candidatus Methanophagaceae</taxon>
    </lineage>
</organism>
<dbReference type="Pfam" id="PF00924">
    <property type="entry name" value="MS_channel_2nd"/>
    <property type="match status" value="1"/>
</dbReference>
<dbReference type="InterPro" id="IPR049142">
    <property type="entry name" value="MS_channel_1st"/>
</dbReference>
<keyword evidence="4 7" id="KW-0812">Transmembrane</keyword>
<keyword evidence="5 7" id="KW-1133">Transmembrane helix</keyword>
<dbReference type="EMBL" id="MT631515">
    <property type="protein sequence ID" value="QNO52599.1"/>
    <property type="molecule type" value="Genomic_DNA"/>
</dbReference>
<dbReference type="Gene3D" id="2.30.30.60">
    <property type="match status" value="1"/>
</dbReference>
<evidence type="ECO:0000259" key="10">
    <source>
        <dbReference type="Pfam" id="PF21088"/>
    </source>
</evidence>
<dbReference type="Pfam" id="PF21082">
    <property type="entry name" value="MS_channel_3rd"/>
    <property type="match status" value="1"/>
</dbReference>
<evidence type="ECO:0000256" key="7">
    <source>
        <dbReference type="SAM" id="Phobius"/>
    </source>
</evidence>
<dbReference type="GO" id="GO:0005886">
    <property type="term" value="C:plasma membrane"/>
    <property type="evidence" value="ECO:0007669"/>
    <property type="project" value="UniProtKB-SubCell"/>
</dbReference>
<evidence type="ECO:0000256" key="1">
    <source>
        <dbReference type="ARBA" id="ARBA00004651"/>
    </source>
</evidence>
<feature type="transmembrane region" description="Helical" evidence="7">
    <location>
        <begin position="131"/>
        <end position="149"/>
    </location>
</feature>
<evidence type="ECO:0000313" key="11">
    <source>
        <dbReference type="EMBL" id="QNO52599.1"/>
    </source>
</evidence>